<dbReference type="Proteomes" id="UP001302321">
    <property type="component" value="Unassembled WGS sequence"/>
</dbReference>
<evidence type="ECO:0000256" key="1">
    <source>
        <dbReference type="ARBA" id="ARBA00022723"/>
    </source>
</evidence>
<evidence type="ECO:0000256" key="4">
    <source>
        <dbReference type="ARBA" id="ARBA00023242"/>
    </source>
</evidence>
<dbReference type="PANTHER" id="PTHR47840">
    <property type="entry name" value="ZN(II)2CYS6 TRANSCRIPTION FACTOR (EUROFUNG)-RELATED"/>
    <property type="match status" value="1"/>
</dbReference>
<gene>
    <name evidence="7" type="ORF">QBC36DRAFT_352065</name>
</gene>
<dbReference type="CDD" id="cd12148">
    <property type="entry name" value="fungal_TF_MHR"/>
    <property type="match status" value="1"/>
</dbReference>
<dbReference type="GO" id="GO:0000981">
    <property type="term" value="F:DNA-binding transcription factor activity, RNA polymerase II-specific"/>
    <property type="evidence" value="ECO:0007669"/>
    <property type="project" value="InterPro"/>
</dbReference>
<reference evidence="7" key="2">
    <citation type="submission" date="2023-05" db="EMBL/GenBank/DDBJ databases">
        <authorList>
            <consortium name="Lawrence Berkeley National Laboratory"/>
            <person name="Steindorff A."/>
            <person name="Hensen N."/>
            <person name="Bonometti L."/>
            <person name="Westerberg I."/>
            <person name="Brannstrom I.O."/>
            <person name="Guillou S."/>
            <person name="Cros-Aarteil S."/>
            <person name="Calhoun S."/>
            <person name="Haridas S."/>
            <person name="Kuo A."/>
            <person name="Mondo S."/>
            <person name="Pangilinan J."/>
            <person name="Riley R."/>
            <person name="Labutti K."/>
            <person name="Andreopoulos B."/>
            <person name="Lipzen A."/>
            <person name="Chen C."/>
            <person name="Yanf M."/>
            <person name="Daum C."/>
            <person name="Ng V."/>
            <person name="Clum A."/>
            <person name="Ohm R."/>
            <person name="Martin F."/>
            <person name="Silar P."/>
            <person name="Natvig D."/>
            <person name="Lalanne C."/>
            <person name="Gautier V."/>
            <person name="Ament-Velasquez S.L."/>
            <person name="Kruys A."/>
            <person name="Hutchinson M.I."/>
            <person name="Powell A.J."/>
            <person name="Barry K."/>
            <person name="Miller A.N."/>
            <person name="Grigoriev I.V."/>
            <person name="Debuchy R."/>
            <person name="Gladieux P."/>
            <person name="Thoren M.H."/>
            <person name="Johannesson H."/>
        </authorList>
    </citation>
    <scope>NUCLEOTIDE SEQUENCE</scope>
    <source>
        <strain evidence="7">CBS 892.96</strain>
    </source>
</reference>
<feature type="domain" description="Zn(2)-C6 fungal-type" evidence="6">
    <location>
        <begin position="90"/>
        <end position="123"/>
    </location>
</feature>
<dbReference type="PROSITE" id="PS00463">
    <property type="entry name" value="ZN2_CY6_FUNGAL_1"/>
    <property type="match status" value="1"/>
</dbReference>
<dbReference type="CDD" id="cd00067">
    <property type="entry name" value="GAL4"/>
    <property type="match status" value="1"/>
</dbReference>
<dbReference type="InterPro" id="IPR007219">
    <property type="entry name" value="XnlR_reg_dom"/>
</dbReference>
<dbReference type="Pfam" id="PF04082">
    <property type="entry name" value="Fungal_trans"/>
    <property type="match status" value="1"/>
</dbReference>
<dbReference type="SUPFAM" id="SSF57701">
    <property type="entry name" value="Zn2/Cys6 DNA-binding domain"/>
    <property type="match status" value="1"/>
</dbReference>
<evidence type="ECO:0000259" key="6">
    <source>
        <dbReference type="PROSITE" id="PS50048"/>
    </source>
</evidence>
<dbReference type="SMART" id="SM00066">
    <property type="entry name" value="GAL4"/>
    <property type="match status" value="1"/>
</dbReference>
<keyword evidence="4" id="KW-0539">Nucleus</keyword>
<feature type="compositionally biased region" description="Polar residues" evidence="5">
    <location>
        <begin position="702"/>
        <end position="715"/>
    </location>
</feature>
<dbReference type="AlphaFoldDB" id="A0AAN7A733"/>
<dbReference type="GO" id="GO:0003677">
    <property type="term" value="F:DNA binding"/>
    <property type="evidence" value="ECO:0007669"/>
    <property type="project" value="InterPro"/>
</dbReference>
<keyword evidence="8" id="KW-1185">Reference proteome</keyword>
<sequence>MVLDPIPCFPYFAQVNLGILLFLKGWKLSGVLTRSADILWQLFLSSSTDKHGVCDRSVCCPIGGSKTMEEQAQRSGSDFRRRKVRKGTHSCWECRRRKIRCQFGKQDDTVCLPCQARGSVCRSQEFVDAQPLQLPDRRLAQRLARLEDLVAKVVDRVMPEAGSGNSSAQDQSRTSSPTPSDETLMSDVDGQEIAHLGLELMESPINHEASTSMLMGIQDGGTSLQQPMARLTIPSRRSTESVSSKGLAPRRYEKMRRVLQSLFPSQHNVNALAKATPAPYFLVALFHNYQDIMEGLSETPESIATIPPQNAHPTVLAKRLIQLCICIQQQPPGSFALRELQPSLNPYDLMDTIVSTVSQLVTSNDDLVGTAEGLQCLILLGHWHSNAGNIRKAWLIFRKALSLATMMGLNRNNTQALKFVDSSIHESARPSPMAVWYCINAADRNLSLMLGLPAGSPDNAFAIEEAMARDNPRERFTKIHTVIAKRILDHNLSVVSDSLIQKAAMSYQQIDRDLEHAAKIMPSDWWFIPTVPSEGQVDLEQATAAINHVVLQVSHFNLSLLLHLPYIIHSISTGTSIEDDHKACLGSARQILQRYLAYHSISQSSPTWTCYQVSYAALMASTALCLFTLTNQTSEADIKLVSLTLSKMQHLALLQPHNKLSQSSVTLISQLLDMIDSGMKQPLNLNLNLPFFGLININPRTSPSPAMSPSGQPGTRRSPSSSAHSSHMAPVPATSPGPPGGSLSPHPRPPRGRQRNVTVPIGFHTSQTNPSLQQHAHTHQSPITGHGGDGYHNMHHAMQFDAHQHHQQQPQRVDNERDSNLGEIPMVPGGEDWVFTGIEPGYWNLMNQGL</sequence>
<evidence type="ECO:0000256" key="3">
    <source>
        <dbReference type="ARBA" id="ARBA00023163"/>
    </source>
</evidence>
<feature type="region of interest" description="Disordered" evidence="5">
    <location>
        <begin position="160"/>
        <end position="185"/>
    </location>
</feature>
<dbReference type="SMART" id="SM00906">
    <property type="entry name" value="Fungal_trans"/>
    <property type="match status" value="1"/>
</dbReference>
<feature type="region of interest" description="Disordered" evidence="5">
    <location>
        <begin position="702"/>
        <end position="794"/>
    </location>
</feature>
<comment type="caution">
    <text evidence="7">The sequence shown here is derived from an EMBL/GenBank/DDBJ whole genome shotgun (WGS) entry which is preliminary data.</text>
</comment>
<dbReference type="EMBL" id="MU866193">
    <property type="protein sequence ID" value="KAK4176543.1"/>
    <property type="molecule type" value="Genomic_DNA"/>
</dbReference>
<evidence type="ECO:0000313" key="8">
    <source>
        <dbReference type="Proteomes" id="UP001302321"/>
    </source>
</evidence>
<protein>
    <recommendedName>
        <fullName evidence="6">Zn(2)-C6 fungal-type domain-containing protein</fullName>
    </recommendedName>
</protein>
<evidence type="ECO:0000256" key="2">
    <source>
        <dbReference type="ARBA" id="ARBA00023015"/>
    </source>
</evidence>
<feature type="compositionally biased region" description="Low complexity" evidence="5">
    <location>
        <begin position="716"/>
        <end position="732"/>
    </location>
</feature>
<feature type="compositionally biased region" description="Polar residues" evidence="5">
    <location>
        <begin position="764"/>
        <end position="783"/>
    </location>
</feature>
<dbReference type="InterPro" id="IPR001138">
    <property type="entry name" value="Zn2Cys6_DnaBD"/>
</dbReference>
<dbReference type="Gene3D" id="4.10.240.10">
    <property type="entry name" value="Zn(2)-C6 fungal-type DNA-binding domain"/>
    <property type="match status" value="1"/>
</dbReference>
<reference evidence="7" key="1">
    <citation type="journal article" date="2023" name="Mol. Phylogenet. Evol.">
        <title>Genome-scale phylogeny and comparative genomics of the fungal order Sordariales.</title>
        <authorList>
            <person name="Hensen N."/>
            <person name="Bonometti L."/>
            <person name="Westerberg I."/>
            <person name="Brannstrom I.O."/>
            <person name="Guillou S."/>
            <person name="Cros-Aarteil S."/>
            <person name="Calhoun S."/>
            <person name="Haridas S."/>
            <person name="Kuo A."/>
            <person name="Mondo S."/>
            <person name="Pangilinan J."/>
            <person name="Riley R."/>
            <person name="LaButti K."/>
            <person name="Andreopoulos B."/>
            <person name="Lipzen A."/>
            <person name="Chen C."/>
            <person name="Yan M."/>
            <person name="Daum C."/>
            <person name="Ng V."/>
            <person name="Clum A."/>
            <person name="Steindorff A."/>
            <person name="Ohm R.A."/>
            <person name="Martin F."/>
            <person name="Silar P."/>
            <person name="Natvig D.O."/>
            <person name="Lalanne C."/>
            <person name="Gautier V."/>
            <person name="Ament-Velasquez S.L."/>
            <person name="Kruys A."/>
            <person name="Hutchinson M.I."/>
            <person name="Powell A.J."/>
            <person name="Barry K."/>
            <person name="Miller A.N."/>
            <person name="Grigoriev I.V."/>
            <person name="Debuchy R."/>
            <person name="Gladieux P."/>
            <person name="Hiltunen Thoren M."/>
            <person name="Johannesson H."/>
        </authorList>
    </citation>
    <scope>NUCLEOTIDE SEQUENCE</scope>
    <source>
        <strain evidence="7">CBS 892.96</strain>
    </source>
</reference>
<dbReference type="PANTHER" id="PTHR47840:SF1">
    <property type="entry name" value="ZN(II)2CYS6 TRANSCRIPTION FACTOR (EUROFUNG)"/>
    <property type="match status" value="1"/>
</dbReference>
<dbReference type="Pfam" id="PF00172">
    <property type="entry name" value="Zn_clus"/>
    <property type="match status" value="1"/>
</dbReference>
<proteinExistence type="predicted"/>
<dbReference type="GO" id="GO:0006351">
    <property type="term" value="P:DNA-templated transcription"/>
    <property type="evidence" value="ECO:0007669"/>
    <property type="project" value="InterPro"/>
</dbReference>
<evidence type="ECO:0000313" key="7">
    <source>
        <dbReference type="EMBL" id="KAK4176543.1"/>
    </source>
</evidence>
<organism evidence="7 8">
    <name type="scientific">Triangularia setosa</name>
    <dbReference type="NCBI Taxonomy" id="2587417"/>
    <lineage>
        <taxon>Eukaryota</taxon>
        <taxon>Fungi</taxon>
        <taxon>Dikarya</taxon>
        <taxon>Ascomycota</taxon>
        <taxon>Pezizomycotina</taxon>
        <taxon>Sordariomycetes</taxon>
        <taxon>Sordariomycetidae</taxon>
        <taxon>Sordariales</taxon>
        <taxon>Podosporaceae</taxon>
        <taxon>Triangularia</taxon>
    </lineage>
</organism>
<keyword evidence="3" id="KW-0804">Transcription</keyword>
<dbReference type="InterPro" id="IPR036864">
    <property type="entry name" value="Zn2-C6_fun-type_DNA-bd_sf"/>
</dbReference>
<keyword evidence="1" id="KW-0479">Metal-binding</keyword>
<evidence type="ECO:0000256" key="5">
    <source>
        <dbReference type="SAM" id="MobiDB-lite"/>
    </source>
</evidence>
<feature type="compositionally biased region" description="Polar residues" evidence="5">
    <location>
        <begin position="163"/>
        <end position="183"/>
    </location>
</feature>
<dbReference type="GO" id="GO:0008270">
    <property type="term" value="F:zinc ion binding"/>
    <property type="evidence" value="ECO:0007669"/>
    <property type="project" value="InterPro"/>
</dbReference>
<name>A0AAN7A733_9PEZI</name>
<accession>A0AAN7A733</accession>
<dbReference type="PROSITE" id="PS50048">
    <property type="entry name" value="ZN2_CY6_FUNGAL_2"/>
    <property type="match status" value="1"/>
</dbReference>
<keyword evidence="2" id="KW-0805">Transcription regulation</keyword>